<organism evidence="3 4">
    <name type="scientific">Aspergillus novoparasiticus</name>
    <dbReference type="NCBI Taxonomy" id="986946"/>
    <lineage>
        <taxon>Eukaryota</taxon>
        <taxon>Fungi</taxon>
        <taxon>Dikarya</taxon>
        <taxon>Ascomycota</taxon>
        <taxon>Pezizomycotina</taxon>
        <taxon>Eurotiomycetes</taxon>
        <taxon>Eurotiomycetidae</taxon>
        <taxon>Eurotiales</taxon>
        <taxon>Aspergillaceae</taxon>
        <taxon>Aspergillus</taxon>
        <taxon>Aspergillus subgen. Circumdati</taxon>
    </lineage>
</organism>
<dbReference type="PROSITE" id="PS00028">
    <property type="entry name" value="ZINC_FINGER_C2H2_1"/>
    <property type="match status" value="1"/>
</dbReference>
<dbReference type="Proteomes" id="UP000326799">
    <property type="component" value="Unassembled WGS sequence"/>
</dbReference>
<evidence type="ECO:0000259" key="2">
    <source>
        <dbReference type="PROSITE" id="PS00028"/>
    </source>
</evidence>
<evidence type="ECO:0000313" key="4">
    <source>
        <dbReference type="Proteomes" id="UP000326799"/>
    </source>
</evidence>
<reference evidence="3 4" key="1">
    <citation type="submission" date="2019-04" db="EMBL/GenBank/DDBJ databases">
        <title>Fungal friends and foes A comparative genomics study of 23 Aspergillus species from section Flavi.</title>
        <authorList>
            <consortium name="DOE Joint Genome Institute"/>
            <person name="Kjaerbolling I."/>
            <person name="Vesth T.C."/>
            <person name="Frisvad J.C."/>
            <person name="Nybo J.L."/>
            <person name="Theobald S."/>
            <person name="Kildgaard S."/>
            <person name="Petersen T.I."/>
            <person name="Kuo A."/>
            <person name="Sato A."/>
            <person name="Lyhne E.K."/>
            <person name="Kogle M.E."/>
            <person name="Wiebenga A."/>
            <person name="Kun R.S."/>
            <person name="Lubbers R.J."/>
            <person name="Makela M.R."/>
            <person name="Barry K."/>
            <person name="Chovatia M."/>
            <person name="Clum A."/>
            <person name="Daum C."/>
            <person name="Haridas S."/>
            <person name="He G."/>
            <person name="LaButti K."/>
            <person name="Lipzen A."/>
            <person name="Mondo S."/>
            <person name="Pangilinan J."/>
            <person name="Riley R."/>
            <person name="Salamov A."/>
            <person name="Simmons B.A."/>
            <person name="Magnuson J.K."/>
            <person name="Henrissat B."/>
            <person name="Mortensen U.H."/>
            <person name="Larsen T.O."/>
            <person name="De vries R.P."/>
            <person name="Grigoriev I.V."/>
            <person name="Machida M."/>
            <person name="Baker S.E."/>
            <person name="Andersen M.R."/>
        </authorList>
    </citation>
    <scope>NUCLEOTIDE SEQUENCE [LARGE SCALE GENOMIC DNA]</scope>
    <source>
        <strain evidence="3 4">CBS 126849</strain>
    </source>
</reference>
<feature type="region of interest" description="Disordered" evidence="1">
    <location>
        <begin position="286"/>
        <end position="307"/>
    </location>
</feature>
<keyword evidence="4" id="KW-1185">Reference proteome</keyword>
<dbReference type="Pfam" id="PF11917">
    <property type="entry name" value="DUF3435"/>
    <property type="match status" value="1"/>
</dbReference>
<protein>
    <recommendedName>
        <fullName evidence="2">C2H2-type domain-containing protein</fullName>
    </recommendedName>
</protein>
<dbReference type="EMBL" id="ML733643">
    <property type="protein sequence ID" value="KAB8213297.1"/>
    <property type="molecule type" value="Genomic_DNA"/>
</dbReference>
<evidence type="ECO:0000256" key="1">
    <source>
        <dbReference type="SAM" id="MobiDB-lite"/>
    </source>
</evidence>
<dbReference type="AlphaFoldDB" id="A0A5N6E7N7"/>
<sequence length="412" mass="46454">MGRGGEITGFKQVTKPYGLCYGAAKAVNDSPDVTNELQNVMLQHASINTFVKHNSVGIHVDAQAIVRGLPAAKQLLRFAASMSRSIDPRRPYKLDDTSCVNEVPCVLLLRKRSQARKNNLDQIKLAFETAKQAFEQTFGAYQQGKKIVKELPLPARLALRDVRRHERQYIRATRKYNRAQRTCRNEWQRQRNHLVRENLERYKNEQPAIDVERQLAGKFVAEEVMGALQRTGYMTPEHMTLIDAVLTMPGATVEEEYQRRISAINAVIAFCDVQEGCPTRQSNITKKRRATNTLPSAPAKRQGSPRVDGVETNFRQAIASVCIKSPDEKSTICFLCIANSKLPATERLRAHSTPGSLTRHFIDKHVKHFPKDVHVRCNVCNEDLPHKSALMNHAERVHGVVSRRPLSALGPI</sequence>
<dbReference type="PANTHER" id="PTHR37535:SF2">
    <property type="entry name" value="FINGER DOMAIN PROTEIN, PUTATIVE (AFU_ORTHOLOGUE AFUA_6G09300)-RELATED"/>
    <property type="match status" value="1"/>
</dbReference>
<dbReference type="InterPro" id="IPR013087">
    <property type="entry name" value="Znf_C2H2_type"/>
</dbReference>
<gene>
    <name evidence="3" type="ORF">BDV33DRAFT_210344</name>
</gene>
<feature type="domain" description="C2H2-type" evidence="2">
    <location>
        <begin position="377"/>
        <end position="398"/>
    </location>
</feature>
<dbReference type="PANTHER" id="PTHR37535">
    <property type="entry name" value="FLUG DOMAIN PROTEIN"/>
    <property type="match status" value="1"/>
</dbReference>
<dbReference type="InterPro" id="IPR021842">
    <property type="entry name" value="DUF3435"/>
</dbReference>
<accession>A0A5N6E7N7</accession>
<proteinExistence type="predicted"/>
<name>A0A5N6E7N7_9EURO</name>
<evidence type="ECO:0000313" key="3">
    <source>
        <dbReference type="EMBL" id="KAB8213297.1"/>
    </source>
</evidence>